<dbReference type="OrthoDB" id="153872at2759"/>
<dbReference type="Proteomes" id="UP000694844">
    <property type="component" value="Chromosome 8"/>
</dbReference>
<protein>
    <submittedName>
        <fullName evidence="4">Uncharacterized protein LOC111109626</fullName>
    </submittedName>
</protein>
<dbReference type="PANTHER" id="PTHR25462:SF296">
    <property type="entry name" value="MEIOTIC P26, ISOFORM F"/>
    <property type="match status" value="1"/>
</dbReference>
<evidence type="ECO:0000313" key="3">
    <source>
        <dbReference type="Proteomes" id="UP000694844"/>
    </source>
</evidence>
<proteinExistence type="predicted"/>
<keyword evidence="1" id="KW-0862">Zinc</keyword>
<organism evidence="3 4">
    <name type="scientific">Crassostrea virginica</name>
    <name type="common">Eastern oyster</name>
    <dbReference type="NCBI Taxonomy" id="6565"/>
    <lineage>
        <taxon>Eukaryota</taxon>
        <taxon>Metazoa</taxon>
        <taxon>Spiralia</taxon>
        <taxon>Lophotrochozoa</taxon>
        <taxon>Mollusca</taxon>
        <taxon>Bivalvia</taxon>
        <taxon>Autobranchia</taxon>
        <taxon>Pteriomorphia</taxon>
        <taxon>Ostreida</taxon>
        <taxon>Ostreoidea</taxon>
        <taxon>Ostreidae</taxon>
        <taxon>Crassostrea</taxon>
    </lineage>
</organism>
<dbReference type="RefSeq" id="XP_022301530.1">
    <property type="nucleotide sequence ID" value="XM_022445822.1"/>
</dbReference>
<keyword evidence="3" id="KW-1185">Reference proteome</keyword>
<feature type="domain" description="B box-type" evidence="2">
    <location>
        <begin position="8"/>
        <end position="53"/>
    </location>
</feature>
<dbReference type="InterPro" id="IPR047153">
    <property type="entry name" value="TRIM45/56/19-like"/>
</dbReference>
<reference evidence="4" key="1">
    <citation type="submission" date="2025-08" db="UniProtKB">
        <authorList>
            <consortium name="RefSeq"/>
        </authorList>
    </citation>
    <scope>IDENTIFICATION</scope>
    <source>
        <tissue evidence="4">Whole sample</tissue>
    </source>
</reference>
<evidence type="ECO:0000313" key="4">
    <source>
        <dbReference type="RefSeq" id="XP_022301530.1"/>
    </source>
</evidence>
<dbReference type="GO" id="GO:0008270">
    <property type="term" value="F:zinc ion binding"/>
    <property type="evidence" value="ECO:0007669"/>
    <property type="project" value="UniProtKB-KW"/>
</dbReference>
<evidence type="ECO:0000256" key="1">
    <source>
        <dbReference type="PROSITE-ProRule" id="PRU00024"/>
    </source>
</evidence>
<dbReference type="InterPro" id="IPR000315">
    <property type="entry name" value="Znf_B-box"/>
</dbReference>
<dbReference type="PANTHER" id="PTHR25462">
    <property type="entry name" value="BONUS, ISOFORM C-RELATED"/>
    <property type="match status" value="1"/>
</dbReference>
<gene>
    <name evidence="4" type="primary">LOC111109626</name>
</gene>
<evidence type="ECO:0000259" key="2">
    <source>
        <dbReference type="PROSITE" id="PS50119"/>
    </source>
</evidence>
<dbReference type="SUPFAM" id="SSF57845">
    <property type="entry name" value="B-box zinc-binding domain"/>
    <property type="match status" value="1"/>
</dbReference>
<keyword evidence="1" id="KW-0863">Zinc-finger</keyword>
<feature type="domain" description="B box-type" evidence="2">
    <location>
        <begin position="57"/>
        <end position="99"/>
    </location>
</feature>
<dbReference type="Gene3D" id="3.30.160.60">
    <property type="entry name" value="Classic Zinc Finger"/>
    <property type="match status" value="1"/>
</dbReference>
<dbReference type="Pfam" id="PF00643">
    <property type="entry name" value="zf-B_box"/>
    <property type="match status" value="1"/>
</dbReference>
<dbReference type="InterPro" id="IPR011042">
    <property type="entry name" value="6-blade_b-propeller_TolB-like"/>
</dbReference>
<dbReference type="SUPFAM" id="SSF101898">
    <property type="entry name" value="NHL repeat"/>
    <property type="match status" value="1"/>
</dbReference>
<dbReference type="KEGG" id="cvn:111109626"/>
<dbReference type="AlphaFoldDB" id="A0A8B8BDQ8"/>
<dbReference type="Gene3D" id="2.120.10.30">
    <property type="entry name" value="TolB, C-terminal domain"/>
    <property type="match status" value="1"/>
</dbReference>
<sequence>MDPQISLQDVIRCQLCERPVPSKHCEICHIHLCEACVEEHLSNKYKEHYILPFQMRGTAPKCEKHSTKIYTEICIQCDIPICELCVLLENHEQHKRENMMENKKRFVLNDLQEIENFIYPLHQEALSNIQVQKAEAIEYSQKLTSSLNEQREALHKEVDTIIKIKQAEIDEMESKHLAAIEKQETAIQNSITEITDIIQTLKSLQNDLCFLTKYKSRIEEFLSLPALYQVVTLPTFTPSEINREQLYQMVGHLSEMAIMFHIDTSTRNTVADIKTKYGGFNGLRSVTCLSDSEFWTHGDDKFIRLYNLQGKILKSFETKSGNFPLDVAVTVSGNLVYTDPAESSICLVSNGRIKTLVELQGWRPRYLCCTSANELLVIMDRFNEDETKETKVVRYNSTCSKVKQSIQWDKTGQPLYSSGYHAKNIVQNRNFDICVADFDAGAVVVVSAAGKLRFRYTAPLSPIRNCFSPYGITTDSNGNILTVDFINKCIHILDRDGHFLQYLNNYSLKEPCGLNVDSRDNLFVAEFSTGKVKKIKYYK</sequence>
<keyword evidence="1" id="KW-0479">Metal-binding</keyword>
<dbReference type="CDD" id="cd19756">
    <property type="entry name" value="Bbox2"/>
    <property type="match status" value="1"/>
</dbReference>
<dbReference type="PROSITE" id="PS50119">
    <property type="entry name" value="ZF_BBOX"/>
    <property type="match status" value="2"/>
</dbReference>
<dbReference type="GeneID" id="111109626"/>
<name>A0A8B8BDQ8_CRAVI</name>
<accession>A0A8B8BDQ8</accession>